<gene>
    <name evidence="1" type="ORF">HMPREF9451_00471</name>
</gene>
<proteinExistence type="predicted"/>
<accession>K0YN08</accession>
<dbReference type="HOGENOM" id="CLU_2355288_0_0_11"/>
<dbReference type="OrthoDB" id="3174662at2"/>
<comment type="caution">
    <text evidence="1">The sequence shown here is derived from an EMBL/GenBank/DDBJ whole genome shotgun (WGS) entry which is preliminary data.</text>
</comment>
<organism evidence="1 2">
    <name type="scientific">Slackia piriformis YIT 12062</name>
    <dbReference type="NCBI Taxonomy" id="742818"/>
    <lineage>
        <taxon>Bacteria</taxon>
        <taxon>Bacillati</taxon>
        <taxon>Actinomycetota</taxon>
        <taxon>Coriobacteriia</taxon>
        <taxon>Eggerthellales</taxon>
        <taxon>Eggerthellaceae</taxon>
        <taxon>Slackia</taxon>
    </lineage>
</organism>
<dbReference type="RefSeq" id="WP_009138700.1">
    <property type="nucleotide sequence ID" value="NZ_JH815198.1"/>
</dbReference>
<keyword evidence="2" id="KW-1185">Reference proteome</keyword>
<name>K0YN08_9ACTN</name>
<dbReference type="PATRIC" id="fig|742818.3.peg.518"/>
<dbReference type="AlphaFoldDB" id="K0YN08"/>
<dbReference type="EMBL" id="ADMD01000001">
    <property type="protein sequence ID" value="EJZ84861.1"/>
    <property type="molecule type" value="Genomic_DNA"/>
</dbReference>
<protein>
    <submittedName>
        <fullName evidence="1">Uncharacterized protein</fullName>
    </submittedName>
</protein>
<dbReference type="eggNOG" id="ENOG5032PJE">
    <property type="taxonomic scope" value="Bacteria"/>
</dbReference>
<dbReference type="Proteomes" id="UP000006069">
    <property type="component" value="Unassembled WGS sequence"/>
</dbReference>
<sequence length="82" mass="9315">MAFCWEKRGCDEEMQSRCPHNIPGELCPTECNFAACDRPTHEVAYGLSMLDNPDVDRNAPVKEVCRVCKFFIEHGPVIKKEA</sequence>
<evidence type="ECO:0000313" key="2">
    <source>
        <dbReference type="Proteomes" id="UP000006069"/>
    </source>
</evidence>
<evidence type="ECO:0000313" key="1">
    <source>
        <dbReference type="EMBL" id="EJZ84861.1"/>
    </source>
</evidence>
<reference evidence="1 2" key="1">
    <citation type="submission" date="2012-08" db="EMBL/GenBank/DDBJ databases">
        <title>The Genome Sequence of Slackia piriformis YIT 12062.</title>
        <authorList>
            <consortium name="The Broad Institute Genome Sequencing Platform"/>
            <person name="Earl A."/>
            <person name="Ward D."/>
            <person name="Feldgarden M."/>
            <person name="Gevers D."/>
            <person name="Morotomi M."/>
            <person name="Walker B."/>
            <person name="Young S.K."/>
            <person name="Zeng Q."/>
            <person name="Gargeya S."/>
            <person name="Fitzgerald M."/>
            <person name="Haas B."/>
            <person name="Abouelleil A."/>
            <person name="Alvarado L."/>
            <person name="Arachchi H.M."/>
            <person name="Berlin A.M."/>
            <person name="Chapman S.B."/>
            <person name="Goldberg J."/>
            <person name="Griggs A."/>
            <person name="Gujja S."/>
            <person name="Hansen M."/>
            <person name="Howarth C."/>
            <person name="Imamovic A."/>
            <person name="Larimer J."/>
            <person name="McCowen C."/>
            <person name="Montmayeur A."/>
            <person name="Murphy C."/>
            <person name="Neiman D."/>
            <person name="Pearson M."/>
            <person name="Priest M."/>
            <person name="Roberts A."/>
            <person name="Saif S."/>
            <person name="Shea T."/>
            <person name="Sisk P."/>
            <person name="Sykes S."/>
            <person name="Wortman J."/>
            <person name="Nusbaum C."/>
            <person name="Birren B."/>
        </authorList>
    </citation>
    <scope>NUCLEOTIDE SEQUENCE [LARGE SCALE GENOMIC DNA]</scope>
    <source>
        <strain evidence="1 2">YIT 12062</strain>
    </source>
</reference>
<dbReference type="InParanoid" id="K0YN08"/>